<organism evidence="3 4">
    <name type="scientific">Arenivirga flava</name>
    <dbReference type="NCBI Taxonomy" id="1930060"/>
    <lineage>
        <taxon>Bacteria</taxon>
        <taxon>Bacillati</taxon>
        <taxon>Actinomycetota</taxon>
        <taxon>Actinomycetes</taxon>
        <taxon>Micrococcales</taxon>
        <taxon>Microbacteriaceae</taxon>
        <taxon>Arenivirga</taxon>
    </lineage>
</organism>
<sequence length="466" mass="50563">MTSALLQRSAAFAAAGWPVTVLTFDDRLDTAAVVERMRASGALAPGVAVTQLWDWLAAHPVTAGAGADRLFTPLGDGEDEHHEGVLRRRTRRGPDGTVLQVDRYRPDGSLLVSDRRDVTEPGVLGGRSVVLCDAHGEPVRGWGSVWALYRFWLDALTDRRRAVLIVDSKTSARFVRGYRRAHALTVHLVHSSHRGADGAFKASRREVLEHADQYDAVVVLTERQRRDLEHDLTVRAHVAVVPNARELDELIAAPIDRPRGRGVMLASLTGRKRVPHAVSAVARASHAVRLDVYGDGDRRGEVEAAVAAEGAAERVVLHGHRSGASGAFRDGDFSLLTSTAEGAPLVLVESMAAGCIPIAYDIEYGPSDMIRDGVDGYVVPAGDVAALAERIDRLQELPEDAVRAMRASAREASLGYTDEAVTQRWSQVLEAAAARKGWRAEHRGPVERVLGGLRRRVQARRALPAD</sequence>
<dbReference type="PANTHER" id="PTHR12526">
    <property type="entry name" value="GLYCOSYLTRANSFERASE"/>
    <property type="match status" value="1"/>
</dbReference>
<evidence type="ECO:0000259" key="2">
    <source>
        <dbReference type="Pfam" id="PF00534"/>
    </source>
</evidence>
<dbReference type="Proteomes" id="UP001157160">
    <property type="component" value="Unassembled WGS sequence"/>
</dbReference>
<comment type="caution">
    <text evidence="3">The sequence shown here is derived from an EMBL/GenBank/DDBJ whole genome shotgun (WGS) entry which is preliminary data.</text>
</comment>
<proteinExistence type="predicted"/>
<evidence type="ECO:0000313" key="3">
    <source>
        <dbReference type="EMBL" id="GMA27354.1"/>
    </source>
</evidence>
<dbReference type="EMBL" id="BSUL01000001">
    <property type="protein sequence ID" value="GMA27354.1"/>
    <property type="molecule type" value="Genomic_DNA"/>
</dbReference>
<dbReference type="Pfam" id="PF00534">
    <property type="entry name" value="Glycos_transf_1"/>
    <property type="match status" value="1"/>
</dbReference>
<dbReference type="InterPro" id="IPR001296">
    <property type="entry name" value="Glyco_trans_1"/>
</dbReference>
<accession>A0AA37UAU1</accession>
<evidence type="ECO:0000256" key="1">
    <source>
        <dbReference type="ARBA" id="ARBA00022679"/>
    </source>
</evidence>
<dbReference type="Gene3D" id="3.40.50.2000">
    <property type="entry name" value="Glycogen Phosphorylase B"/>
    <property type="match status" value="3"/>
</dbReference>
<dbReference type="SUPFAM" id="SSF53756">
    <property type="entry name" value="UDP-Glycosyltransferase/glycogen phosphorylase"/>
    <property type="match status" value="1"/>
</dbReference>
<keyword evidence="1" id="KW-0808">Transferase</keyword>
<keyword evidence="4" id="KW-1185">Reference proteome</keyword>
<reference evidence="3 4" key="1">
    <citation type="journal article" date="2014" name="Int. J. Syst. Evol. Microbiol.">
        <title>Complete genome sequence of Corynebacterium casei LMG S-19264T (=DSM 44701T), isolated from a smear-ripened cheese.</title>
        <authorList>
            <consortium name="US DOE Joint Genome Institute (JGI-PGF)"/>
            <person name="Walter F."/>
            <person name="Albersmeier A."/>
            <person name="Kalinowski J."/>
            <person name="Ruckert C."/>
        </authorList>
    </citation>
    <scope>NUCLEOTIDE SEQUENCE [LARGE SCALE GENOMIC DNA]</scope>
    <source>
        <strain evidence="3 4">NBRC 112289</strain>
    </source>
</reference>
<dbReference type="RefSeq" id="WP_284229884.1">
    <property type="nucleotide sequence ID" value="NZ_BSUL01000001.1"/>
</dbReference>
<name>A0AA37UAU1_9MICO</name>
<evidence type="ECO:0000313" key="4">
    <source>
        <dbReference type="Proteomes" id="UP001157160"/>
    </source>
</evidence>
<protein>
    <recommendedName>
        <fullName evidence="2">Glycosyl transferase family 1 domain-containing protein</fullName>
    </recommendedName>
</protein>
<gene>
    <name evidence="3" type="ORF">GCM10025874_06070</name>
</gene>
<feature type="domain" description="Glycosyl transferase family 1" evidence="2">
    <location>
        <begin position="263"/>
        <end position="404"/>
    </location>
</feature>
<dbReference type="AlphaFoldDB" id="A0AA37UAU1"/>